<keyword evidence="3" id="KW-0560">Oxidoreductase</keyword>
<keyword evidence="7" id="KW-1185">Reference proteome</keyword>
<organism evidence="6 7">
    <name type="scientific">Ktedonosporobacter rubrisoli</name>
    <dbReference type="NCBI Taxonomy" id="2509675"/>
    <lineage>
        <taxon>Bacteria</taxon>
        <taxon>Bacillati</taxon>
        <taxon>Chloroflexota</taxon>
        <taxon>Ktedonobacteria</taxon>
        <taxon>Ktedonobacterales</taxon>
        <taxon>Ktedonosporobacteraceae</taxon>
        <taxon>Ktedonosporobacter</taxon>
    </lineage>
</organism>
<dbReference type="AlphaFoldDB" id="A0A4P6JLC7"/>
<evidence type="ECO:0000256" key="2">
    <source>
        <dbReference type="ARBA" id="ARBA00022643"/>
    </source>
</evidence>
<evidence type="ECO:0000256" key="3">
    <source>
        <dbReference type="ARBA" id="ARBA00023002"/>
    </source>
</evidence>
<proteinExistence type="predicted"/>
<dbReference type="KEGG" id="kbs:EPA93_08315"/>
<evidence type="ECO:0000256" key="1">
    <source>
        <dbReference type="ARBA" id="ARBA00022630"/>
    </source>
</evidence>
<dbReference type="InterPro" id="IPR011251">
    <property type="entry name" value="Luciferase-like_dom"/>
</dbReference>
<dbReference type="GO" id="GO:0008726">
    <property type="term" value="F:alkanesulfonate monooxygenase activity"/>
    <property type="evidence" value="ECO:0007669"/>
    <property type="project" value="TreeGrafter"/>
</dbReference>
<evidence type="ECO:0000313" key="6">
    <source>
        <dbReference type="EMBL" id="QBD76008.1"/>
    </source>
</evidence>
<keyword evidence="2" id="KW-0288">FMN</keyword>
<protein>
    <submittedName>
        <fullName evidence="6">LLM class flavin-dependent oxidoreductase</fullName>
    </submittedName>
</protein>
<evidence type="ECO:0000313" key="7">
    <source>
        <dbReference type="Proteomes" id="UP000290365"/>
    </source>
</evidence>
<dbReference type="SUPFAM" id="SSF51679">
    <property type="entry name" value="Bacterial luciferase-like"/>
    <property type="match status" value="1"/>
</dbReference>
<dbReference type="InterPro" id="IPR050172">
    <property type="entry name" value="SsuD_RutA_monooxygenase"/>
</dbReference>
<evidence type="ECO:0000256" key="4">
    <source>
        <dbReference type="ARBA" id="ARBA00023033"/>
    </source>
</evidence>
<dbReference type="Gene3D" id="3.20.20.30">
    <property type="entry name" value="Luciferase-like domain"/>
    <property type="match status" value="1"/>
</dbReference>
<evidence type="ECO:0000259" key="5">
    <source>
        <dbReference type="Pfam" id="PF00296"/>
    </source>
</evidence>
<dbReference type="Proteomes" id="UP000290365">
    <property type="component" value="Chromosome"/>
</dbReference>
<dbReference type="EMBL" id="CP035758">
    <property type="protein sequence ID" value="QBD76008.1"/>
    <property type="molecule type" value="Genomic_DNA"/>
</dbReference>
<feature type="domain" description="Luciferase-like" evidence="5">
    <location>
        <begin position="14"/>
        <end position="221"/>
    </location>
</feature>
<dbReference type="Pfam" id="PF00296">
    <property type="entry name" value="Bac_luciferase"/>
    <property type="match status" value="1"/>
</dbReference>
<accession>A0A4P6JLC7</accession>
<dbReference type="GO" id="GO:0046306">
    <property type="term" value="P:alkanesulfonate catabolic process"/>
    <property type="evidence" value="ECO:0007669"/>
    <property type="project" value="TreeGrafter"/>
</dbReference>
<dbReference type="OrthoDB" id="5723200at2"/>
<dbReference type="PANTHER" id="PTHR42847">
    <property type="entry name" value="ALKANESULFONATE MONOOXYGENASE"/>
    <property type="match status" value="1"/>
</dbReference>
<gene>
    <name evidence="6" type="ORF">EPA93_08315</name>
</gene>
<keyword evidence="1" id="KW-0285">Flavoprotein</keyword>
<dbReference type="InterPro" id="IPR036661">
    <property type="entry name" value="Luciferase-like_sf"/>
</dbReference>
<name>A0A4P6JLC7_KTERU</name>
<sequence length="281" mass="30655">MVWGYQNRCPAYRARRAEAGPFSSLSVFDRLVYENYEPLATLAAVAGATQRIRLLTSVLLMPLRNPVLVAKMGASIDALSNGRLSLGVGIGDRAEDFQAVGVPSQQRARIFEEQLSLIKRVWSGQQLDEHMGAMGPPVVSPNGPEILIGGYSHKAVRRVGKWGDGYIAGISSPAEALDLYREAEASWKAAGRAGKPRFVGAFCFALGPKALERADRYLKDYFGEEGLGLPIPATPKEVRHTLETYFEVGMDEVLLWPCIPDLDQVDRAAAVVSDLLSRHAS</sequence>
<reference evidence="6 7" key="1">
    <citation type="submission" date="2019-01" db="EMBL/GenBank/DDBJ databases">
        <title>Ktedonosporobacter rubrisoli SCAWS-G2.</title>
        <authorList>
            <person name="Huang Y."/>
            <person name="Yan B."/>
        </authorList>
    </citation>
    <scope>NUCLEOTIDE SEQUENCE [LARGE SCALE GENOMIC DNA]</scope>
    <source>
        <strain evidence="6 7">SCAWS-G2</strain>
    </source>
</reference>
<dbReference type="PANTHER" id="PTHR42847:SF4">
    <property type="entry name" value="ALKANESULFONATE MONOOXYGENASE-RELATED"/>
    <property type="match status" value="1"/>
</dbReference>
<keyword evidence="4" id="KW-0503">Monooxygenase</keyword>
<dbReference type="RefSeq" id="WP_129886604.1">
    <property type="nucleotide sequence ID" value="NZ_CP035758.1"/>
</dbReference>